<comment type="caution">
    <text evidence="1">The sequence shown here is derived from an EMBL/GenBank/DDBJ whole genome shotgun (WGS) entry which is preliminary data.</text>
</comment>
<evidence type="ECO:0000313" key="2">
    <source>
        <dbReference type="Proteomes" id="UP000003812"/>
    </source>
</evidence>
<accession>E3CAY5</accession>
<protein>
    <submittedName>
        <fullName evidence="1">Uncharacterized protein</fullName>
    </submittedName>
</protein>
<evidence type="ECO:0000313" key="1">
    <source>
        <dbReference type="EMBL" id="EFQ56140.1"/>
    </source>
</evidence>
<dbReference type="AlphaFoldDB" id="E3CAY5"/>
<proteinExistence type="predicted"/>
<reference evidence="1 2" key="1">
    <citation type="submission" date="2010-10" db="EMBL/GenBank/DDBJ databases">
        <authorList>
            <person name="Durkin A.S."/>
            <person name="Madupu R."/>
            <person name="Torralba M."/>
            <person name="Gillis M."/>
            <person name="Methe B."/>
            <person name="Sutton G."/>
            <person name="Nelson K.E."/>
        </authorList>
    </citation>
    <scope>NUCLEOTIDE SEQUENCE [LARGE SCALE GENOMIC DNA]</scope>
    <source>
        <strain evidence="1 2">F0405</strain>
    </source>
</reference>
<organism evidence="1 2">
    <name type="scientific">Streptococcus parasanguinis F0405</name>
    <dbReference type="NCBI Taxonomy" id="905067"/>
    <lineage>
        <taxon>Bacteria</taxon>
        <taxon>Bacillati</taxon>
        <taxon>Bacillota</taxon>
        <taxon>Bacilli</taxon>
        <taxon>Lactobacillales</taxon>
        <taxon>Streptococcaceae</taxon>
        <taxon>Streptococcus</taxon>
    </lineage>
</organism>
<dbReference type="Proteomes" id="UP000003812">
    <property type="component" value="Unassembled WGS sequence"/>
</dbReference>
<gene>
    <name evidence="1" type="ORF">HMPREF9626_1031</name>
</gene>
<dbReference type="EMBL" id="AEKM01000001">
    <property type="protein sequence ID" value="EFQ56140.1"/>
    <property type="molecule type" value="Genomic_DNA"/>
</dbReference>
<name>E3CAY5_STRPA</name>
<sequence>MNGILSDIGLCDNQIYSYKTNIYSLYHKLRDTFDDDEEYDLFTFIVDLELEKNNPDNIIKFKRKQISEIYLFFDLDAHNDERTEENIAKVKELIECFNDENGLGKLYISYPMIEALTMYHQLQDSKINFYLFRADTNETKTGTKFKAICNTNPRSHHLRQTFSTHDIEWIKKYHLLLCKHIYQLKEIDSSTYKSFVTTSKTLEKQNESYQKIIN</sequence>